<dbReference type="GO" id="GO:0044010">
    <property type="term" value="P:single-species biofilm formation"/>
    <property type="evidence" value="ECO:0007669"/>
    <property type="project" value="TreeGrafter"/>
</dbReference>
<sequence>MITGSLHHWQFYRATLPACLIRAMEAVTALDLSSLPTGRHEIDGEDIFLLIQELSTKPANQLRPEAHRRYIDIQILLEGQEAYGVAFPDPHLVPIDDRLETQDIAFYPARPSEYSVELSAGDFIVFFPGEFHRPCCEIGAPLAIRKAVIKIDSRLLASQ</sequence>
<name>A0AAE4WBA1_AGRVI</name>
<dbReference type="SUPFAM" id="SSF51197">
    <property type="entry name" value="Clavaminate synthase-like"/>
    <property type="match status" value="1"/>
</dbReference>
<organism evidence="1 2">
    <name type="scientific">Agrobacterium vitis</name>
    <name type="common">Rhizobium vitis</name>
    <dbReference type="NCBI Taxonomy" id="373"/>
    <lineage>
        <taxon>Bacteria</taxon>
        <taxon>Pseudomonadati</taxon>
        <taxon>Pseudomonadota</taxon>
        <taxon>Alphaproteobacteria</taxon>
        <taxon>Hyphomicrobiales</taxon>
        <taxon>Rhizobiaceae</taxon>
        <taxon>Rhizobium/Agrobacterium group</taxon>
        <taxon>Agrobacterium</taxon>
    </lineage>
</organism>
<dbReference type="InterPro" id="IPR004375">
    <property type="entry name" value="NanQ/TabA/YiaL"/>
</dbReference>
<dbReference type="PANTHER" id="PTHR34986:SF4">
    <property type="entry name" value="EVOLVED BETA-GALACTOSIDASE SUBUNIT BETA-RELATED"/>
    <property type="match status" value="1"/>
</dbReference>
<dbReference type="NCBIfam" id="TIGR00022">
    <property type="entry name" value="YhcH/YjgK/YiaL family protein"/>
    <property type="match status" value="1"/>
</dbReference>
<proteinExistence type="predicted"/>
<dbReference type="Pfam" id="PF04074">
    <property type="entry name" value="DUF386"/>
    <property type="match status" value="1"/>
</dbReference>
<comment type="caution">
    <text evidence="1">The sequence shown here is derived from an EMBL/GenBank/DDBJ whole genome shotgun (WGS) entry which is preliminary data.</text>
</comment>
<dbReference type="EMBL" id="WPHM01000002">
    <property type="protein sequence ID" value="MUZ56908.1"/>
    <property type="molecule type" value="Genomic_DNA"/>
</dbReference>
<dbReference type="Gene3D" id="2.60.120.370">
    <property type="entry name" value="YhcH/YjgK/YiaL"/>
    <property type="match status" value="1"/>
</dbReference>
<dbReference type="InterPro" id="IPR037012">
    <property type="entry name" value="NanQ/TabA/YiaL_sf"/>
</dbReference>
<dbReference type="Proteomes" id="UP000436692">
    <property type="component" value="Unassembled WGS sequence"/>
</dbReference>
<reference evidence="1 2" key="1">
    <citation type="submission" date="2019-12" db="EMBL/GenBank/DDBJ databases">
        <title>Whole-genome sequencing of Allorhizobium vitis.</title>
        <authorList>
            <person name="Gan H.M."/>
            <person name="Szegedi E."/>
            <person name="Burr T."/>
            <person name="Savka M.A."/>
        </authorList>
    </citation>
    <scope>NUCLEOTIDE SEQUENCE [LARGE SCALE GENOMIC DNA]</scope>
    <source>
        <strain evidence="1 2">CG989</strain>
    </source>
</reference>
<evidence type="ECO:0000313" key="1">
    <source>
        <dbReference type="EMBL" id="MUZ56908.1"/>
    </source>
</evidence>
<dbReference type="GO" id="GO:0005829">
    <property type="term" value="C:cytosol"/>
    <property type="evidence" value="ECO:0007669"/>
    <property type="project" value="TreeGrafter"/>
</dbReference>
<dbReference type="PANTHER" id="PTHR34986">
    <property type="entry name" value="EVOLVED BETA-GALACTOSIDASE SUBUNIT BETA"/>
    <property type="match status" value="1"/>
</dbReference>
<dbReference type="RefSeq" id="WP_156547250.1">
    <property type="nucleotide sequence ID" value="NZ_JABAEJ010000002.1"/>
</dbReference>
<evidence type="ECO:0000313" key="2">
    <source>
        <dbReference type="Proteomes" id="UP000436692"/>
    </source>
</evidence>
<protein>
    <submittedName>
        <fullName evidence="1">DUF386 family protein</fullName>
    </submittedName>
</protein>
<accession>A0AAE4WBA1</accession>
<dbReference type="AlphaFoldDB" id="A0AAE4WBA1"/>
<gene>
    <name evidence="1" type="ORF">GOZ95_05435</name>
</gene>